<feature type="region of interest" description="Disordered" evidence="1">
    <location>
        <begin position="35"/>
        <end position="56"/>
    </location>
</feature>
<evidence type="ECO:0000256" key="1">
    <source>
        <dbReference type="SAM" id="MobiDB-lite"/>
    </source>
</evidence>
<dbReference type="InterPro" id="IPR025484">
    <property type="entry name" value="DUF4376"/>
</dbReference>
<proteinExistence type="predicted"/>
<accession>A0A1G9DVA2</accession>
<name>A0A1G9DVA2_9GAMM</name>
<gene>
    <name evidence="3" type="ORF">SAMN04487954_12322</name>
</gene>
<evidence type="ECO:0000313" key="4">
    <source>
        <dbReference type="Proteomes" id="UP000198525"/>
    </source>
</evidence>
<dbReference type="EMBL" id="FNES01000023">
    <property type="protein sequence ID" value="SDK67786.1"/>
    <property type="molecule type" value="Genomic_DNA"/>
</dbReference>
<dbReference type="STRING" id="376427.SAMN04487954_12322"/>
<reference evidence="3 4" key="1">
    <citation type="submission" date="2016-10" db="EMBL/GenBank/DDBJ databases">
        <authorList>
            <person name="de Groot N.N."/>
        </authorList>
    </citation>
    <scope>NUCLEOTIDE SEQUENCE [LARGE SCALE GENOMIC DNA]</scope>
    <source>
        <strain evidence="3 4">CGMCC 1.6133</strain>
    </source>
</reference>
<dbReference type="RefSeq" id="WP_089689040.1">
    <property type="nucleotide sequence ID" value="NZ_FNES01000023.1"/>
</dbReference>
<protein>
    <recommendedName>
        <fullName evidence="2">DUF4376 domain-containing protein</fullName>
    </recommendedName>
</protein>
<dbReference type="OrthoDB" id="8596093at2"/>
<sequence>MYYSKTLGGFASKAMHDDAVRLSKQRYSELLEGQAKGQRIVPDGQGRPTLADPPAPGIDTLAARKRREIATALADALAAGMPYTMPDGTEDVVQMRAEDRQNLMGLAIEARDLKAAGVTDAVQEFRAASNTRYPMTPDQVIAMTDDAMAHYKQLLQRSWDRKDAIDEILADEAMSEDEKREGVEGITW</sequence>
<feature type="domain" description="DUF4376" evidence="2">
    <location>
        <begin position="62"/>
        <end position="173"/>
    </location>
</feature>
<keyword evidence="4" id="KW-1185">Reference proteome</keyword>
<dbReference type="Pfam" id="PF14301">
    <property type="entry name" value="DUF4376"/>
    <property type="match status" value="1"/>
</dbReference>
<organism evidence="3 4">
    <name type="scientific">Billgrantia gudaonensis</name>
    <dbReference type="NCBI Taxonomy" id="376427"/>
    <lineage>
        <taxon>Bacteria</taxon>
        <taxon>Pseudomonadati</taxon>
        <taxon>Pseudomonadota</taxon>
        <taxon>Gammaproteobacteria</taxon>
        <taxon>Oceanospirillales</taxon>
        <taxon>Halomonadaceae</taxon>
        <taxon>Billgrantia</taxon>
    </lineage>
</organism>
<evidence type="ECO:0000259" key="2">
    <source>
        <dbReference type="Pfam" id="PF14301"/>
    </source>
</evidence>
<dbReference type="Proteomes" id="UP000198525">
    <property type="component" value="Unassembled WGS sequence"/>
</dbReference>
<dbReference type="AlphaFoldDB" id="A0A1G9DVA2"/>
<evidence type="ECO:0000313" key="3">
    <source>
        <dbReference type="EMBL" id="SDK67786.1"/>
    </source>
</evidence>